<dbReference type="SUPFAM" id="SSF55874">
    <property type="entry name" value="ATPase domain of HSP90 chaperone/DNA topoisomerase II/histidine kinase"/>
    <property type="match status" value="1"/>
</dbReference>
<evidence type="ECO:0000313" key="6">
    <source>
        <dbReference type="EMBL" id="NKQ54009.1"/>
    </source>
</evidence>
<keyword evidence="1" id="KW-0808">Transferase</keyword>
<dbReference type="InterPro" id="IPR050482">
    <property type="entry name" value="Sensor_HK_TwoCompSys"/>
</dbReference>
<keyword evidence="7" id="KW-1185">Reference proteome</keyword>
<dbReference type="InterPro" id="IPR003018">
    <property type="entry name" value="GAF"/>
</dbReference>
<dbReference type="Gene3D" id="3.30.565.10">
    <property type="entry name" value="Histidine kinase-like ATPase, C-terminal domain"/>
    <property type="match status" value="1"/>
</dbReference>
<gene>
    <name evidence="6" type="ORF">HFP15_14065</name>
</gene>
<dbReference type="InterPro" id="IPR003594">
    <property type="entry name" value="HATPase_dom"/>
</dbReference>
<dbReference type="InterPro" id="IPR036890">
    <property type="entry name" value="HATPase_C_sf"/>
</dbReference>
<dbReference type="PANTHER" id="PTHR24421:SF56">
    <property type="entry name" value="OXYGEN SENSOR HISTIDINE KINASE RESPONSE REGULATOR DOST"/>
    <property type="match status" value="1"/>
</dbReference>
<dbReference type="Gene3D" id="3.30.450.40">
    <property type="match status" value="3"/>
</dbReference>
<evidence type="ECO:0000259" key="5">
    <source>
        <dbReference type="SMART" id="SM00387"/>
    </source>
</evidence>
<dbReference type="PANTHER" id="PTHR24421">
    <property type="entry name" value="NITRATE/NITRITE SENSOR PROTEIN NARX-RELATED"/>
    <property type="match status" value="1"/>
</dbReference>
<dbReference type="RefSeq" id="WP_168515491.1">
    <property type="nucleotide sequence ID" value="NZ_JAAXLS010000007.1"/>
</dbReference>
<feature type="domain" description="GAF" evidence="4">
    <location>
        <begin position="21"/>
        <end position="166"/>
    </location>
</feature>
<sequence length="532" mass="57033">MPSGDRDTAATALKVTLPRLRLRELLGEVRDRIERLSGSREQLDRLLEAILVVTAGLELEDTLRRIVRAATELVGCRYGALSVLDQAHQKPAQFVYEGLTSAIGDVPEHSSLSVPVRIRDTVYGNLHLTEKHDGQSFTEDDEIILQALAAAAGVAVDNARLYEESRHREAWHEATSDVRAALLAGTDIGDVLQLAADRARELTGADTAFVAEPEDPELPVRDVTTLTVTHGSGQHATTVLGRRVPIGGSGQGSAFREARPAELPTLGHEPLRDVSGPALVLPLRAAADTVTGVLVALRAPGAAPFRPGELPLAAGFADQAAIAIRVTQDRRRLADLTVLSERDRTAHELHDQVIQRLFLHSLNLQSTYPRARNPEVRRELADLVDDAHSIIGDIRTAIFDLHTDSGGPTRLRARLHEIVAEATGNNELRTTIRISGDLAGLPGCLAEHAEAVVREAVSNAVRHARASTITVIVGVTDELVIDVADDGIGIPEKVATSGLHNLADRATEAGGRLDVGRPGTGGTRIRWTAPLG</sequence>
<dbReference type="Pfam" id="PF01590">
    <property type="entry name" value="GAF"/>
    <property type="match status" value="1"/>
</dbReference>
<dbReference type="EMBL" id="JAAXLS010000007">
    <property type="protein sequence ID" value="NKQ54009.1"/>
    <property type="molecule type" value="Genomic_DNA"/>
</dbReference>
<keyword evidence="3" id="KW-0902">Two-component regulatory system</keyword>
<comment type="caution">
    <text evidence="6">The sequence shown here is derived from an EMBL/GenBank/DDBJ whole genome shotgun (WGS) entry which is preliminary data.</text>
</comment>
<evidence type="ECO:0000313" key="7">
    <source>
        <dbReference type="Proteomes" id="UP000715441"/>
    </source>
</evidence>
<dbReference type="SUPFAM" id="SSF55781">
    <property type="entry name" value="GAF domain-like"/>
    <property type="match status" value="2"/>
</dbReference>
<evidence type="ECO:0000256" key="1">
    <source>
        <dbReference type="ARBA" id="ARBA00022679"/>
    </source>
</evidence>
<dbReference type="Proteomes" id="UP000715441">
    <property type="component" value="Unassembled WGS sequence"/>
</dbReference>
<organism evidence="6 7">
    <name type="scientific">Amycolatopsis acididurans</name>
    <dbReference type="NCBI Taxonomy" id="2724524"/>
    <lineage>
        <taxon>Bacteria</taxon>
        <taxon>Bacillati</taxon>
        <taxon>Actinomycetota</taxon>
        <taxon>Actinomycetes</taxon>
        <taxon>Pseudonocardiales</taxon>
        <taxon>Pseudonocardiaceae</taxon>
        <taxon>Amycolatopsis</taxon>
    </lineage>
</organism>
<keyword evidence="2" id="KW-0418">Kinase</keyword>
<accession>A0ABX1J513</accession>
<evidence type="ECO:0000259" key="4">
    <source>
        <dbReference type="SMART" id="SM00065"/>
    </source>
</evidence>
<dbReference type="Gene3D" id="1.20.5.1930">
    <property type="match status" value="1"/>
</dbReference>
<dbReference type="SMART" id="SM00065">
    <property type="entry name" value="GAF"/>
    <property type="match status" value="2"/>
</dbReference>
<evidence type="ECO:0000256" key="3">
    <source>
        <dbReference type="ARBA" id="ARBA00023012"/>
    </source>
</evidence>
<feature type="domain" description="GAF" evidence="4">
    <location>
        <begin position="187"/>
        <end position="334"/>
    </location>
</feature>
<feature type="domain" description="Histidine kinase/HSP90-like ATPase" evidence="5">
    <location>
        <begin position="444"/>
        <end position="532"/>
    </location>
</feature>
<protein>
    <submittedName>
        <fullName evidence="6">GAF domain-containing protein</fullName>
    </submittedName>
</protein>
<reference evidence="6 7" key="1">
    <citation type="submission" date="2020-04" db="EMBL/GenBank/DDBJ databases">
        <title>Novel species.</title>
        <authorList>
            <person name="Teo W.F.A."/>
            <person name="Lipun K."/>
            <person name="Srisuk N."/>
            <person name="Duangmal K."/>
        </authorList>
    </citation>
    <scope>NUCLEOTIDE SEQUENCE [LARGE SCALE GENOMIC DNA]</scope>
    <source>
        <strain evidence="6 7">K13G38</strain>
    </source>
</reference>
<dbReference type="InterPro" id="IPR011712">
    <property type="entry name" value="Sig_transdc_His_kin_sub3_dim/P"/>
</dbReference>
<evidence type="ECO:0000256" key="2">
    <source>
        <dbReference type="ARBA" id="ARBA00022777"/>
    </source>
</evidence>
<proteinExistence type="predicted"/>
<dbReference type="InterPro" id="IPR029016">
    <property type="entry name" value="GAF-like_dom_sf"/>
</dbReference>
<dbReference type="SMART" id="SM00387">
    <property type="entry name" value="HATPase_c"/>
    <property type="match status" value="1"/>
</dbReference>
<dbReference type="Pfam" id="PF02518">
    <property type="entry name" value="HATPase_c"/>
    <property type="match status" value="1"/>
</dbReference>
<dbReference type="CDD" id="cd16917">
    <property type="entry name" value="HATPase_UhpB-NarQ-NarX-like"/>
    <property type="match status" value="1"/>
</dbReference>
<name>A0ABX1J513_9PSEU</name>
<dbReference type="Pfam" id="PF07730">
    <property type="entry name" value="HisKA_3"/>
    <property type="match status" value="1"/>
</dbReference>